<organism evidence="1">
    <name type="scientific">marine sediment metagenome</name>
    <dbReference type="NCBI Taxonomy" id="412755"/>
    <lineage>
        <taxon>unclassified sequences</taxon>
        <taxon>metagenomes</taxon>
        <taxon>ecological metagenomes</taxon>
    </lineage>
</organism>
<name>X0Y3N1_9ZZZZ</name>
<reference evidence="1" key="1">
    <citation type="journal article" date="2014" name="Front. Microbiol.">
        <title>High frequency of phylogenetically diverse reductive dehalogenase-homologous genes in deep subseafloor sedimentary metagenomes.</title>
        <authorList>
            <person name="Kawai M."/>
            <person name="Futagami T."/>
            <person name="Toyoda A."/>
            <person name="Takaki Y."/>
            <person name="Nishi S."/>
            <person name="Hori S."/>
            <person name="Arai W."/>
            <person name="Tsubouchi T."/>
            <person name="Morono Y."/>
            <person name="Uchiyama I."/>
            <person name="Ito T."/>
            <person name="Fujiyama A."/>
            <person name="Inagaki F."/>
            <person name="Takami H."/>
        </authorList>
    </citation>
    <scope>NUCLEOTIDE SEQUENCE</scope>
    <source>
        <strain evidence="1">Expedition CK06-06</strain>
    </source>
</reference>
<feature type="non-terminal residue" evidence="1">
    <location>
        <position position="1"/>
    </location>
</feature>
<dbReference type="AlphaFoldDB" id="X0Y3N1"/>
<evidence type="ECO:0000313" key="1">
    <source>
        <dbReference type="EMBL" id="GAG50509.1"/>
    </source>
</evidence>
<protein>
    <submittedName>
        <fullName evidence="1">Uncharacterized protein</fullName>
    </submittedName>
</protein>
<comment type="caution">
    <text evidence="1">The sequence shown here is derived from an EMBL/GenBank/DDBJ whole genome shotgun (WGS) entry which is preliminary data.</text>
</comment>
<gene>
    <name evidence="1" type="ORF">S01H1_79124</name>
</gene>
<feature type="non-terminal residue" evidence="1">
    <location>
        <position position="227"/>
    </location>
</feature>
<dbReference type="EMBL" id="BARS01053308">
    <property type="protein sequence ID" value="GAG50509.1"/>
    <property type="molecule type" value="Genomic_DNA"/>
</dbReference>
<sequence length="227" mass="25669">GLNSPFDTWEDIITYTDIGRYPNQTTTGYAWGTYTANATNMDQINTTYYWSIYAEDSHGNSIEKIYHFKTRKSLYVTDPSPPDGAMDVPLNPLLQVTINDAEGNSLDWRIMTNASGEWDVLDNGTLLDGNGTVSVIPTEMKLLDTRYWWSVNITDGEEWVNYTYRFTANTELQFNIKWQSNIGDIWRASLVDDLNGDGIKDVVQTCNGVVALNGVNGSVLWRYNDSD</sequence>
<proteinExistence type="predicted"/>
<accession>X0Y3N1</accession>